<dbReference type="EMBL" id="JBEWZI010000013">
    <property type="protein sequence ID" value="MET7015099.1"/>
    <property type="molecule type" value="Genomic_DNA"/>
</dbReference>
<dbReference type="Proteomes" id="UP001549691">
    <property type="component" value="Unassembled WGS sequence"/>
</dbReference>
<gene>
    <name evidence="2" type="ORF">ABXR19_12925</name>
</gene>
<reference evidence="2 3" key="1">
    <citation type="submission" date="2024-07" db="EMBL/GenBank/DDBJ databases">
        <title>Uliginosibacterium flavum JJ3220;KACC:17644.</title>
        <authorList>
            <person name="Kim M.K."/>
        </authorList>
    </citation>
    <scope>NUCLEOTIDE SEQUENCE [LARGE SCALE GENOMIC DNA]</scope>
    <source>
        <strain evidence="2 3">KACC:17644</strain>
    </source>
</reference>
<sequence>MRPMCLDPFLNLCLKSRAARASTACRLKTSAGWGATGTILKKSVRCGSSGFTLIEMIVVMTVTGILVSVVALFIRRPMEGLVDATRRAALADTADTAARRMRRDIQRALPNSVRVLQSGATWYIEFLPVLAAGRYCESVDCGAAPLDFSSTTASFSFAGPAPVLSPIPAGSEVAINNLGFIDLGVIDPSFKQSDAYTGDNTATLSAIGASTITLGGAKLFPQSSPGKRFFIIGSPVSYACTTGGNLTRISGYAKQASQPSPASVGSPILASNVAACSIDYVQSAIDQYGLLYLTLQIAQSGESVTLTHAIQINNTP</sequence>
<evidence type="ECO:0000313" key="3">
    <source>
        <dbReference type="Proteomes" id="UP001549691"/>
    </source>
</evidence>
<dbReference type="InterPro" id="IPR045584">
    <property type="entry name" value="Pilin-like"/>
</dbReference>
<protein>
    <submittedName>
        <fullName evidence="2">Type II secretion system protein</fullName>
    </submittedName>
</protein>
<comment type="caution">
    <text evidence="2">The sequence shown here is derived from an EMBL/GenBank/DDBJ whole genome shotgun (WGS) entry which is preliminary data.</text>
</comment>
<dbReference type="InterPro" id="IPR012902">
    <property type="entry name" value="N_methyl_site"/>
</dbReference>
<evidence type="ECO:0000256" key="1">
    <source>
        <dbReference type="SAM" id="Phobius"/>
    </source>
</evidence>
<keyword evidence="1" id="KW-0812">Transmembrane</keyword>
<evidence type="ECO:0000313" key="2">
    <source>
        <dbReference type="EMBL" id="MET7015099.1"/>
    </source>
</evidence>
<keyword evidence="3" id="KW-1185">Reference proteome</keyword>
<organism evidence="2 3">
    <name type="scientific">Uliginosibacterium flavum</name>
    <dbReference type="NCBI Taxonomy" id="1396831"/>
    <lineage>
        <taxon>Bacteria</taxon>
        <taxon>Pseudomonadati</taxon>
        <taxon>Pseudomonadota</taxon>
        <taxon>Betaproteobacteria</taxon>
        <taxon>Rhodocyclales</taxon>
        <taxon>Zoogloeaceae</taxon>
        <taxon>Uliginosibacterium</taxon>
    </lineage>
</organism>
<dbReference type="RefSeq" id="WP_354601561.1">
    <property type="nucleotide sequence ID" value="NZ_JBEWZI010000013.1"/>
</dbReference>
<dbReference type="NCBIfam" id="TIGR02532">
    <property type="entry name" value="IV_pilin_GFxxxE"/>
    <property type="match status" value="1"/>
</dbReference>
<keyword evidence="1" id="KW-1133">Transmembrane helix</keyword>
<keyword evidence="1" id="KW-0472">Membrane</keyword>
<accession>A0ABV2TMF2</accession>
<feature type="transmembrane region" description="Helical" evidence="1">
    <location>
        <begin position="51"/>
        <end position="74"/>
    </location>
</feature>
<dbReference type="Pfam" id="PF07963">
    <property type="entry name" value="N_methyl"/>
    <property type="match status" value="1"/>
</dbReference>
<dbReference type="SUPFAM" id="SSF54523">
    <property type="entry name" value="Pili subunits"/>
    <property type="match status" value="1"/>
</dbReference>
<proteinExistence type="predicted"/>
<name>A0ABV2TMF2_9RHOO</name>
<dbReference type="PROSITE" id="PS00409">
    <property type="entry name" value="PROKAR_NTER_METHYL"/>
    <property type="match status" value="1"/>
</dbReference>